<dbReference type="GeneID" id="76202440"/>
<proteinExistence type="predicted"/>
<dbReference type="EMBL" id="JBHTAX010000005">
    <property type="protein sequence ID" value="MFC7192741.1"/>
    <property type="molecule type" value="Genomic_DNA"/>
</dbReference>
<evidence type="ECO:0000313" key="2">
    <source>
        <dbReference type="Proteomes" id="UP001596417"/>
    </source>
</evidence>
<name>A0ABD5YTW7_9EURY</name>
<dbReference type="AlphaFoldDB" id="A0ABD5YTW7"/>
<protein>
    <submittedName>
        <fullName evidence="1">Uncharacterized protein</fullName>
    </submittedName>
</protein>
<comment type="caution">
    <text evidence="1">The sequence shown here is derived from an EMBL/GenBank/DDBJ whole genome shotgun (WGS) entry which is preliminary data.</text>
</comment>
<evidence type="ECO:0000313" key="1">
    <source>
        <dbReference type="EMBL" id="MFC7192741.1"/>
    </source>
</evidence>
<dbReference type="Proteomes" id="UP001596417">
    <property type="component" value="Unassembled WGS sequence"/>
</dbReference>
<reference evidence="1 2" key="1">
    <citation type="journal article" date="2019" name="Int. J. Syst. Evol. Microbiol.">
        <title>The Global Catalogue of Microorganisms (GCM) 10K type strain sequencing project: providing services to taxonomists for standard genome sequencing and annotation.</title>
        <authorList>
            <consortium name="The Broad Institute Genomics Platform"/>
            <consortium name="The Broad Institute Genome Sequencing Center for Infectious Disease"/>
            <person name="Wu L."/>
            <person name="Ma J."/>
        </authorList>
    </citation>
    <scope>NUCLEOTIDE SEQUENCE [LARGE SCALE GENOMIC DNA]</scope>
    <source>
        <strain evidence="1 2">RDMS1</strain>
    </source>
</reference>
<keyword evidence="2" id="KW-1185">Reference proteome</keyword>
<dbReference type="RefSeq" id="WP_264556716.1">
    <property type="nucleotide sequence ID" value="NZ_CP109981.1"/>
</dbReference>
<accession>A0ABD5YTW7</accession>
<organism evidence="1 2">
    <name type="scientific">Halocatena marina</name>
    <dbReference type="NCBI Taxonomy" id="2934937"/>
    <lineage>
        <taxon>Archaea</taxon>
        <taxon>Methanobacteriati</taxon>
        <taxon>Methanobacteriota</taxon>
        <taxon>Stenosarchaea group</taxon>
        <taxon>Halobacteria</taxon>
        <taxon>Halobacteriales</taxon>
        <taxon>Natronomonadaceae</taxon>
        <taxon>Halocatena</taxon>
    </lineage>
</organism>
<sequence length="126" mass="13937">MPRVQLIFDAAAREDPLATISTELPNKEFSILSSHPTDDGILGLVELDTSQPDTVIQHFQDAPEMSHEVLHNDGQTVVIQYLIPETESNCALRASGILPRFPAHLQDGWLTAEHTASRERVSQLPT</sequence>
<gene>
    <name evidence="1" type="ORF">ACFQL7_24985</name>
</gene>